<proteinExistence type="predicted"/>
<name>N1PEH8_DOTSN</name>
<organism evidence="1 2">
    <name type="scientific">Dothistroma septosporum (strain NZE10 / CBS 128990)</name>
    <name type="common">Red band needle blight fungus</name>
    <name type="synonym">Mycosphaerella pini</name>
    <dbReference type="NCBI Taxonomy" id="675120"/>
    <lineage>
        <taxon>Eukaryota</taxon>
        <taxon>Fungi</taxon>
        <taxon>Dikarya</taxon>
        <taxon>Ascomycota</taxon>
        <taxon>Pezizomycotina</taxon>
        <taxon>Dothideomycetes</taxon>
        <taxon>Dothideomycetidae</taxon>
        <taxon>Mycosphaerellales</taxon>
        <taxon>Mycosphaerellaceae</taxon>
        <taxon>Dothistroma</taxon>
    </lineage>
</organism>
<reference evidence="2" key="1">
    <citation type="journal article" date="2012" name="PLoS Genet.">
        <title>The genomes of the fungal plant pathogens Cladosporium fulvum and Dothistroma septosporum reveal adaptation to different hosts and lifestyles but also signatures of common ancestry.</title>
        <authorList>
            <person name="de Wit P.J.G.M."/>
            <person name="van der Burgt A."/>
            <person name="Oekmen B."/>
            <person name="Stergiopoulos I."/>
            <person name="Abd-Elsalam K.A."/>
            <person name="Aerts A.L."/>
            <person name="Bahkali A.H."/>
            <person name="Beenen H.G."/>
            <person name="Chettri P."/>
            <person name="Cox M.P."/>
            <person name="Datema E."/>
            <person name="de Vries R.P."/>
            <person name="Dhillon B."/>
            <person name="Ganley A.R."/>
            <person name="Griffiths S.A."/>
            <person name="Guo Y."/>
            <person name="Hamelin R.C."/>
            <person name="Henrissat B."/>
            <person name="Kabir M.S."/>
            <person name="Jashni M.K."/>
            <person name="Kema G."/>
            <person name="Klaubauf S."/>
            <person name="Lapidus A."/>
            <person name="Levasseur A."/>
            <person name="Lindquist E."/>
            <person name="Mehrabi R."/>
            <person name="Ohm R.A."/>
            <person name="Owen T.J."/>
            <person name="Salamov A."/>
            <person name="Schwelm A."/>
            <person name="Schijlen E."/>
            <person name="Sun H."/>
            <person name="van den Burg H.A."/>
            <person name="van Ham R.C.H.J."/>
            <person name="Zhang S."/>
            <person name="Goodwin S.B."/>
            <person name="Grigoriev I.V."/>
            <person name="Collemare J."/>
            <person name="Bradshaw R.E."/>
        </authorList>
    </citation>
    <scope>NUCLEOTIDE SEQUENCE [LARGE SCALE GENOMIC DNA]</scope>
    <source>
        <strain evidence="2">NZE10 / CBS 128990</strain>
    </source>
</reference>
<gene>
    <name evidence="1" type="ORF">DOTSEDRAFT_48734</name>
</gene>
<dbReference type="AlphaFoldDB" id="N1PEH8"/>
<dbReference type="EMBL" id="KB446547">
    <property type="protein sequence ID" value="EME38550.1"/>
    <property type="molecule type" value="Genomic_DNA"/>
</dbReference>
<reference evidence="1 2" key="2">
    <citation type="journal article" date="2012" name="PLoS Pathog.">
        <title>Diverse lifestyles and strategies of plant pathogenesis encoded in the genomes of eighteen Dothideomycetes fungi.</title>
        <authorList>
            <person name="Ohm R.A."/>
            <person name="Feau N."/>
            <person name="Henrissat B."/>
            <person name="Schoch C.L."/>
            <person name="Horwitz B.A."/>
            <person name="Barry K.W."/>
            <person name="Condon B.J."/>
            <person name="Copeland A.C."/>
            <person name="Dhillon B."/>
            <person name="Glaser F."/>
            <person name="Hesse C.N."/>
            <person name="Kosti I."/>
            <person name="LaButti K."/>
            <person name="Lindquist E.A."/>
            <person name="Lucas S."/>
            <person name="Salamov A.A."/>
            <person name="Bradshaw R.E."/>
            <person name="Ciuffetti L."/>
            <person name="Hamelin R.C."/>
            <person name="Kema G.H.J."/>
            <person name="Lawrence C."/>
            <person name="Scott J.A."/>
            <person name="Spatafora J.W."/>
            <person name="Turgeon B.G."/>
            <person name="de Wit P.J.G.M."/>
            <person name="Zhong S."/>
            <person name="Goodwin S.B."/>
            <person name="Grigoriev I.V."/>
        </authorList>
    </citation>
    <scope>NUCLEOTIDE SEQUENCE [LARGE SCALE GENOMIC DNA]</scope>
    <source>
        <strain evidence="2">NZE10 / CBS 128990</strain>
    </source>
</reference>
<dbReference type="Proteomes" id="UP000016933">
    <property type="component" value="Unassembled WGS sequence"/>
</dbReference>
<protein>
    <submittedName>
        <fullName evidence="1">Uncharacterized protein</fullName>
    </submittedName>
</protein>
<evidence type="ECO:0000313" key="1">
    <source>
        <dbReference type="EMBL" id="EME38550.1"/>
    </source>
</evidence>
<sequence>MVECASRISRYIDSSVYRYESNSERRNRYVLELKLVAGGSQAGRNLLDSGLSSQITTAASITRLGVFVDSYDGCGSEIVLWSLPRTFFPSFAGSRSGQNIYTLHAKNLFISPLNCSTHRERTLACFTGGGRTLPRQLLQVQRRSAPSLTSCELLPIMQHCGTDGL</sequence>
<accession>N1PEH8</accession>
<dbReference type="HOGENOM" id="CLU_1610713_0_0_1"/>
<keyword evidence="2" id="KW-1185">Reference proteome</keyword>
<evidence type="ECO:0000313" key="2">
    <source>
        <dbReference type="Proteomes" id="UP000016933"/>
    </source>
</evidence>